<gene>
    <name evidence="4" type="ORF">F4Y60_12720</name>
</gene>
<evidence type="ECO:0000259" key="3">
    <source>
        <dbReference type="Pfam" id="PF00884"/>
    </source>
</evidence>
<dbReference type="EMBL" id="VXRY01000523">
    <property type="protein sequence ID" value="MXY34920.1"/>
    <property type="molecule type" value="Genomic_DNA"/>
</dbReference>
<dbReference type="PANTHER" id="PTHR45953:SF1">
    <property type="entry name" value="IDURONATE 2-SULFATASE"/>
    <property type="match status" value="1"/>
</dbReference>
<proteinExistence type="predicted"/>
<dbReference type="AlphaFoldDB" id="A0A6B0Y5D2"/>
<evidence type="ECO:0000256" key="1">
    <source>
        <dbReference type="ARBA" id="ARBA00022723"/>
    </source>
</evidence>
<evidence type="ECO:0000256" key="2">
    <source>
        <dbReference type="ARBA" id="ARBA00022801"/>
    </source>
</evidence>
<dbReference type="GO" id="GO:0005737">
    <property type="term" value="C:cytoplasm"/>
    <property type="evidence" value="ECO:0007669"/>
    <property type="project" value="TreeGrafter"/>
</dbReference>
<sequence>MSKTGKTAKNILFVMHDQLRFDYLSCAGHPHLHTPNFDRVASMGVRFTNAYAQSPVCGASRMSFYTGRYVSSHGAQWNGFPIRVGELTLGDHLRRHGMSCWLIGKTHMKADAEGMARLGLAPDSVIGARQAECGFDAWIRDDGLWGEGPDGFYDERHSPYNEYLKSKGYPGTNPWADFANAGSDDDKIASGWMLANSDKPANIREQDSETPWLTREAIRFIDQATDPWCAHLSYIKPHWPYIVPAPYHAMYGPNQVSAPRRHDIERDDPHPVYGAYMENRIAAAFQDDEARQKAVRAYMGLIKQCDDQLGRLLDHLEATDRMDNTMIVLTSDHGDYLGDHWLGEKDLFHEPSVKIPLIVYDPRPDADDTRGQSCDALVESIDLAATFVEFAGGNVPDHVVEGRSLLPLIRGESPAWRDFVISEYDYSVTPQCVKLGIEPRDARLYMVFDGRFKMMHAEGGFRPMLFDLETDPDEFHDLAKGNAHQCEIDRLYGCLAQWGRRLAQRVTKSEDDIKAMRGRSQRKGILPFLVDGSEIDGEFTARYRGRAPARFAEE</sequence>
<dbReference type="PANTHER" id="PTHR45953">
    <property type="entry name" value="IDURONATE 2-SULFATASE"/>
    <property type="match status" value="1"/>
</dbReference>
<dbReference type="Gene3D" id="3.40.720.10">
    <property type="entry name" value="Alkaline Phosphatase, subunit A"/>
    <property type="match status" value="1"/>
</dbReference>
<keyword evidence="1" id="KW-0479">Metal-binding</keyword>
<comment type="caution">
    <text evidence="4">The sequence shown here is derived from an EMBL/GenBank/DDBJ whole genome shotgun (WGS) entry which is preliminary data.</text>
</comment>
<dbReference type="GO" id="GO:0008484">
    <property type="term" value="F:sulfuric ester hydrolase activity"/>
    <property type="evidence" value="ECO:0007669"/>
    <property type="project" value="TreeGrafter"/>
</dbReference>
<dbReference type="SUPFAM" id="SSF53649">
    <property type="entry name" value="Alkaline phosphatase-like"/>
    <property type="match status" value="1"/>
</dbReference>
<accession>A0A6B0Y5D2</accession>
<dbReference type="Pfam" id="PF00884">
    <property type="entry name" value="Sulfatase"/>
    <property type="match status" value="1"/>
</dbReference>
<dbReference type="InterPro" id="IPR017850">
    <property type="entry name" value="Alkaline_phosphatase_core_sf"/>
</dbReference>
<keyword evidence="2 4" id="KW-0378">Hydrolase</keyword>
<dbReference type="InterPro" id="IPR000917">
    <property type="entry name" value="Sulfatase_N"/>
</dbReference>
<evidence type="ECO:0000313" key="4">
    <source>
        <dbReference type="EMBL" id="MXY34920.1"/>
    </source>
</evidence>
<dbReference type="GO" id="GO:0046872">
    <property type="term" value="F:metal ion binding"/>
    <property type="evidence" value="ECO:0007669"/>
    <property type="project" value="UniProtKB-KW"/>
</dbReference>
<dbReference type="GO" id="GO:0016740">
    <property type="term" value="F:transferase activity"/>
    <property type="evidence" value="ECO:0007669"/>
    <property type="project" value="UniProtKB-KW"/>
</dbReference>
<organism evidence="4">
    <name type="scientific">Boseongicola sp. SB0664_bin_43</name>
    <dbReference type="NCBI Taxonomy" id="2604844"/>
    <lineage>
        <taxon>Bacteria</taxon>
        <taxon>Pseudomonadati</taxon>
        <taxon>Pseudomonadota</taxon>
        <taxon>Alphaproteobacteria</taxon>
        <taxon>Rhodobacterales</taxon>
        <taxon>Paracoccaceae</taxon>
        <taxon>Boseongicola</taxon>
    </lineage>
</organism>
<feature type="domain" description="Sulfatase N-terminal" evidence="3">
    <location>
        <begin position="9"/>
        <end position="392"/>
    </location>
</feature>
<keyword evidence="4" id="KW-0808">Transferase</keyword>
<reference evidence="4" key="1">
    <citation type="submission" date="2019-09" db="EMBL/GenBank/DDBJ databases">
        <title>Characterisation of the sponge microbiome using genome-centric metagenomics.</title>
        <authorList>
            <person name="Engelberts J.P."/>
            <person name="Robbins S.J."/>
            <person name="De Goeij J.M."/>
            <person name="Aranda M."/>
            <person name="Bell S.C."/>
            <person name="Webster N.S."/>
        </authorList>
    </citation>
    <scope>NUCLEOTIDE SEQUENCE</scope>
    <source>
        <strain evidence="4">SB0664_bin_43</strain>
    </source>
</reference>
<protein>
    <submittedName>
        <fullName evidence="4">Sulfatase-like hydrolase/transferase</fullName>
    </submittedName>
</protein>
<name>A0A6B0Y5D2_9RHOB</name>